<dbReference type="InterPro" id="IPR037035">
    <property type="entry name" value="GK-like_C_sf"/>
</dbReference>
<dbReference type="FunFam" id="3.40.1480.10:FF:000002">
    <property type="entry name" value="Glycerate kinase"/>
    <property type="match status" value="1"/>
</dbReference>
<feature type="domain" description="MOFRL-associated" evidence="2">
    <location>
        <begin position="7"/>
        <end position="227"/>
    </location>
</feature>
<dbReference type="GO" id="GO:0008887">
    <property type="term" value="F:glycerate kinase activity"/>
    <property type="evidence" value="ECO:0007669"/>
    <property type="project" value="InterPro"/>
</dbReference>
<reference evidence="3 4" key="1">
    <citation type="submission" date="2016-10" db="EMBL/GenBank/DDBJ databases">
        <authorList>
            <person name="de Groot N.N."/>
        </authorList>
    </citation>
    <scope>NUCLEOTIDE SEQUENCE [LARGE SCALE GENOMIC DNA]</scope>
    <source>
        <strain evidence="3 4">Nm1</strain>
    </source>
</reference>
<dbReference type="EMBL" id="FNOY01000009">
    <property type="protein sequence ID" value="SDX82491.1"/>
    <property type="molecule type" value="Genomic_DNA"/>
</dbReference>
<keyword evidence="4" id="KW-1185">Reference proteome</keyword>
<evidence type="ECO:0000313" key="4">
    <source>
        <dbReference type="Proteomes" id="UP000198640"/>
    </source>
</evidence>
<dbReference type="Pfam" id="PF13660">
    <property type="entry name" value="DUF4147"/>
    <property type="match status" value="1"/>
</dbReference>
<sequence>MNPRELLRGSFQAAIDAANPLQIVPLHLPDPPKGSTWVAGAGKAAAAMAQAVEAHWPAHAPLHGMVITPHGHRLPTRRITVIEGGHPLPDAQGEQATRTLLEAVRRLGPDDLLLGLFSGGGSSLLSAPIVGLTLDAYQAITRQLLLCGAPIQAINTVRKHLSIALGGKLAAACRAPVHSLIISDVTDNDPTHIASGPCAPDPTRFQDVLALLERYAISVPPPVMQLLHTHSQQGIEETPKPGDPLFRNVKNRVIATAHQSLAAAARFFQARGITPLILGDTVTGEAREVAQVYTAIAREVRHYGNPAQAPAVLISGGETTVTVKGSGRGGRNTEFLLALALALSGLENVYALACDTDGIDGTETSAGAILTPDTLDRATQLGLDPAASLDDNDTATFFEQLNDLVITGPTHTNVNDYRAILVL</sequence>
<dbReference type="PANTHER" id="PTHR12227">
    <property type="entry name" value="GLYCERATE KINASE"/>
    <property type="match status" value="1"/>
</dbReference>
<feature type="domain" description="MOFRL" evidence="1">
    <location>
        <begin position="312"/>
        <end position="416"/>
    </location>
</feature>
<dbReference type="RefSeq" id="WP_090412266.1">
    <property type="nucleotide sequence ID" value="NZ_FNOY01000009.1"/>
</dbReference>
<gene>
    <name evidence="3" type="ORF">SAMN05421881_100956</name>
</gene>
<dbReference type="InterPro" id="IPR007835">
    <property type="entry name" value="MOFRL"/>
</dbReference>
<dbReference type="Proteomes" id="UP000198640">
    <property type="component" value="Unassembled WGS sequence"/>
</dbReference>
<dbReference type="InterPro" id="IPR025286">
    <property type="entry name" value="MOFRL_assoc_dom"/>
</dbReference>
<dbReference type="InterPro" id="IPR039760">
    <property type="entry name" value="MOFRL_protein"/>
</dbReference>
<dbReference type="Gene3D" id="3.40.1480.10">
    <property type="entry name" value="MOFRL domain"/>
    <property type="match status" value="1"/>
</dbReference>
<protein>
    <submittedName>
        <fullName evidence="3">Hydroxypyruvate reductase</fullName>
    </submittedName>
</protein>
<evidence type="ECO:0000313" key="3">
    <source>
        <dbReference type="EMBL" id="SDX82491.1"/>
    </source>
</evidence>
<accession>A0A1H3EUP6</accession>
<evidence type="ECO:0000259" key="1">
    <source>
        <dbReference type="Pfam" id="PF05161"/>
    </source>
</evidence>
<evidence type="ECO:0000259" key="2">
    <source>
        <dbReference type="Pfam" id="PF13660"/>
    </source>
</evidence>
<keyword evidence="3" id="KW-0670">Pyruvate</keyword>
<dbReference type="AlphaFoldDB" id="A0A1H3EUP6"/>
<dbReference type="GO" id="GO:0005737">
    <property type="term" value="C:cytoplasm"/>
    <property type="evidence" value="ECO:0007669"/>
    <property type="project" value="TreeGrafter"/>
</dbReference>
<proteinExistence type="predicted"/>
<dbReference type="PANTHER" id="PTHR12227:SF0">
    <property type="entry name" value="GLYCERATE KINASE"/>
    <property type="match status" value="1"/>
</dbReference>
<dbReference type="InterPro" id="IPR038614">
    <property type="entry name" value="GK_N_sf"/>
</dbReference>
<organism evidence="3 4">
    <name type="scientific">Nitrosomonas halophila</name>
    <dbReference type="NCBI Taxonomy" id="44576"/>
    <lineage>
        <taxon>Bacteria</taxon>
        <taxon>Pseudomonadati</taxon>
        <taxon>Pseudomonadota</taxon>
        <taxon>Betaproteobacteria</taxon>
        <taxon>Nitrosomonadales</taxon>
        <taxon>Nitrosomonadaceae</taxon>
        <taxon>Nitrosomonas</taxon>
    </lineage>
</organism>
<name>A0A1H3EUP6_9PROT</name>
<dbReference type="STRING" id="44576.SAMN05421881_100956"/>
<dbReference type="SUPFAM" id="SSF82544">
    <property type="entry name" value="GckA/TtuD-like"/>
    <property type="match status" value="1"/>
</dbReference>
<dbReference type="Gene3D" id="3.40.50.10180">
    <property type="entry name" value="Glycerate kinase, MOFRL-like N-terminal domain"/>
    <property type="match status" value="1"/>
</dbReference>
<dbReference type="Pfam" id="PF05161">
    <property type="entry name" value="MOFRL"/>
    <property type="match status" value="1"/>
</dbReference>
<dbReference type="OrthoDB" id="9766552at2"/>